<feature type="domain" description="DUF6745" evidence="1">
    <location>
        <begin position="153"/>
        <end position="360"/>
    </location>
</feature>
<dbReference type="EMBL" id="BSRZ01000016">
    <property type="protein sequence ID" value="GLW66688.1"/>
    <property type="molecule type" value="Genomic_DNA"/>
</dbReference>
<dbReference type="InterPro" id="IPR046633">
    <property type="entry name" value="DUF6745"/>
</dbReference>
<comment type="caution">
    <text evidence="2">The sequence shown here is derived from an EMBL/GenBank/DDBJ whole genome shotgun (WGS) entry which is preliminary data.</text>
</comment>
<evidence type="ECO:0000313" key="3">
    <source>
        <dbReference type="Proteomes" id="UP001165124"/>
    </source>
</evidence>
<dbReference type="RefSeq" id="WP_067907931.1">
    <property type="nucleotide sequence ID" value="NZ_BSRZ01000016.1"/>
</dbReference>
<evidence type="ECO:0000259" key="1">
    <source>
        <dbReference type="Pfam" id="PF20530"/>
    </source>
</evidence>
<protein>
    <recommendedName>
        <fullName evidence="1">DUF6745 domain-containing protein</fullName>
    </recommendedName>
</protein>
<evidence type="ECO:0000313" key="2">
    <source>
        <dbReference type="EMBL" id="GLW66688.1"/>
    </source>
</evidence>
<name>A0A9W6Q172_9ACTN</name>
<sequence length="360" mass="38998">MTVAVEKAADWASIPFTTGPADRARAEAAIADAYARAGLAAPERVVWLPSPVHGAVAAALLAGHALDAEPLAGFVGPVREALGDADPGPSVRDAVRTRPWEAARTAACADLGPQEWPRLWARTGGPLWDPVTALVTRIRQAIGGLGGDDEALLRAATLDAVLGQHDAPWLAAFDALGMLDGPLAGLAETARHTGWWWPYERLAVVTERPVELHRDEQGRLHRGDGPALAHEGGFALHAWRGMPVPPDFIASLTDLTADRILREENAELRRVMLEVFGYDRYLAETGAEPVHRDETGVLWRIDLPGDEPVVMVEVVNSTPEPDGSFRTYYLRVPPHTRTAREGVAWTFGVDEASYRPEVQT</sequence>
<proteinExistence type="predicted"/>
<dbReference type="Pfam" id="PF20530">
    <property type="entry name" value="DUF6745"/>
    <property type="match status" value="1"/>
</dbReference>
<dbReference type="AlphaFoldDB" id="A0A9W6Q172"/>
<reference evidence="2" key="1">
    <citation type="submission" date="2023-02" db="EMBL/GenBank/DDBJ databases">
        <title>Actinomadura rubrobrunea NBRC 14622.</title>
        <authorList>
            <person name="Ichikawa N."/>
            <person name="Sato H."/>
            <person name="Tonouchi N."/>
        </authorList>
    </citation>
    <scope>NUCLEOTIDE SEQUENCE</scope>
    <source>
        <strain evidence="2">NBRC 14622</strain>
    </source>
</reference>
<dbReference type="Proteomes" id="UP001165124">
    <property type="component" value="Unassembled WGS sequence"/>
</dbReference>
<keyword evidence="3" id="KW-1185">Reference proteome</keyword>
<organism evidence="2 3">
    <name type="scientific">Actinomadura rubrobrunea</name>
    <dbReference type="NCBI Taxonomy" id="115335"/>
    <lineage>
        <taxon>Bacteria</taxon>
        <taxon>Bacillati</taxon>
        <taxon>Actinomycetota</taxon>
        <taxon>Actinomycetes</taxon>
        <taxon>Streptosporangiales</taxon>
        <taxon>Thermomonosporaceae</taxon>
        <taxon>Actinomadura</taxon>
    </lineage>
</organism>
<accession>A0A9W6Q172</accession>
<gene>
    <name evidence="2" type="ORF">Arub01_49320</name>
</gene>